<reference evidence="3" key="1">
    <citation type="submission" date="2012-04" db="EMBL/GenBank/DDBJ databases">
        <title>The Genome Sequence of Fusarium oxysporum melonis.</title>
        <authorList>
            <consortium name="The Broad Institute Genome Sequencing Platform"/>
            <person name="Ma L.-J."/>
            <person name="Gale L.R."/>
            <person name="Schwartz D.C."/>
            <person name="Zhou S."/>
            <person name="Corby-Kistler H."/>
            <person name="Young S.K."/>
            <person name="Zeng Q."/>
            <person name="Gargeya S."/>
            <person name="Fitzgerald M."/>
            <person name="Haas B."/>
            <person name="Abouelleil A."/>
            <person name="Alvarado L."/>
            <person name="Arachchi H.M."/>
            <person name="Berlin A."/>
            <person name="Brown A."/>
            <person name="Chapman S.B."/>
            <person name="Chen Z."/>
            <person name="Dunbar C."/>
            <person name="Freedman E."/>
            <person name="Gearin G."/>
            <person name="Goldberg J."/>
            <person name="Griggs A."/>
            <person name="Gujja S."/>
            <person name="Heiman D."/>
            <person name="Howarth C."/>
            <person name="Larson L."/>
            <person name="Lui A."/>
            <person name="MacDonald P.J.P."/>
            <person name="Montmayeur A."/>
            <person name="Murphy C."/>
            <person name="Neiman D."/>
            <person name="Pearson M."/>
            <person name="Priest M."/>
            <person name="Roberts A."/>
            <person name="Saif S."/>
            <person name="Shea T."/>
            <person name="Shenoy N."/>
            <person name="Sisk P."/>
            <person name="Stolte C."/>
            <person name="Sykes S."/>
            <person name="Wortman J."/>
            <person name="Nusbaum C."/>
            <person name="Birren B."/>
        </authorList>
    </citation>
    <scope>NUCLEOTIDE SEQUENCE</scope>
    <source>
        <strain evidence="3">26406</strain>
    </source>
</reference>
<dbReference type="HOGENOM" id="CLU_653900_0_0_1"/>
<reference evidence="3" key="2">
    <citation type="submission" date="2014-02" db="EMBL/GenBank/DDBJ databases">
        <title>Annotation of the Genome Sequence of Fusarium oxysporum f. sp. melonis 26406.</title>
        <authorList>
            <consortium name="The Broad Institute Genomics Platform"/>
            <person name="Ma L.-J."/>
            <person name="Corby-Kistler H."/>
            <person name="Broz K."/>
            <person name="Gale L.R."/>
            <person name="Jonkers W."/>
            <person name="O'Donnell K."/>
            <person name="Ploetz R."/>
            <person name="Steinberg C."/>
            <person name="Schwartz D.C."/>
            <person name="VanEtten H."/>
            <person name="Zhou S."/>
            <person name="Young S.K."/>
            <person name="Zeng Q."/>
            <person name="Gargeya S."/>
            <person name="Fitzgerald M."/>
            <person name="Abouelleil A."/>
            <person name="Alvarado L."/>
            <person name="Chapman S.B."/>
            <person name="Gainer-Dewar J."/>
            <person name="Goldberg J."/>
            <person name="Griggs A."/>
            <person name="Gujja S."/>
            <person name="Hansen M."/>
            <person name="Howarth C."/>
            <person name="Imamovic A."/>
            <person name="Ireland A."/>
            <person name="Larimer J."/>
            <person name="McCowan C."/>
            <person name="Murphy C."/>
            <person name="Pearson M."/>
            <person name="Poon T.W."/>
            <person name="Priest M."/>
            <person name="Roberts A."/>
            <person name="Saif S."/>
            <person name="Shea T."/>
            <person name="Sykes S."/>
            <person name="Wortman J."/>
            <person name="Nusbaum C."/>
            <person name="Birren B."/>
        </authorList>
    </citation>
    <scope>NUCLEOTIDE SEQUENCE</scope>
    <source>
        <strain evidence="3">26406</strain>
    </source>
</reference>
<dbReference type="PANTHER" id="PTHR43102">
    <property type="entry name" value="SLR1143 PROTEIN"/>
    <property type="match status" value="1"/>
</dbReference>
<dbReference type="Proteomes" id="UP000030703">
    <property type="component" value="Unassembled WGS sequence"/>
</dbReference>
<dbReference type="Gene3D" id="3.30.450.40">
    <property type="match status" value="1"/>
</dbReference>
<feature type="region of interest" description="Disordered" evidence="1">
    <location>
        <begin position="265"/>
        <end position="285"/>
    </location>
</feature>
<feature type="domain" description="GAF" evidence="2">
    <location>
        <begin position="102"/>
        <end position="205"/>
    </location>
</feature>
<organism evidence="3">
    <name type="scientific">Fusarium oxysporum f. sp. melonis 26406</name>
    <dbReference type="NCBI Taxonomy" id="1089452"/>
    <lineage>
        <taxon>Eukaryota</taxon>
        <taxon>Fungi</taxon>
        <taxon>Dikarya</taxon>
        <taxon>Ascomycota</taxon>
        <taxon>Pezizomycotina</taxon>
        <taxon>Sordariomycetes</taxon>
        <taxon>Hypocreomycetidae</taxon>
        <taxon>Hypocreales</taxon>
        <taxon>Nectriaceae</taxon>
        <taxon>Fusarium</taxon>
        <taxon>Fusarium oxysporum species complex</taxon>
    </lineage>
</organism>
<dbReference type="InterPro" id="IPR029016">
    <property type="entry name" value="GAF-like_dom_sf"/>
</dbReference>
<name>W9YX46_FUSOX</name>
<feature type="compositionally biased region" description="Polar residues" evidence="1">
    <location>
        <begin position="1"/>
        <end position="19"/>
    </location>
</feature>
<sequence length="420" mass="45999">MTDVNATGTSQATKSSHISESLREHEIARYDDFLRSSCRPPHQVTSADLTTSPDAILNSLAQLASCQTKTEPEATPTTSLAPNSCRSSGGEALRLCGTCIPRDDGVCDYTLRAGEREILWDTEEPIGETVSVELPVIVVQDLATDSRFHSRLYCRLGSFARFYAAVPIRSPRGINIGVLCVINSVPSANWDETHSDILRGLSKTIMGHLEDSRLKNVQRRNMQMSLGLQTFIDRSFLSSTDCADSCVPMSSECSQAAVLDKMETDLGPKESSQPSFESDFNHTSSRANVNEDRHRKLTNYHNPFLEAATTVREVLEIDGCAFLAADSRGFHGMRSPENKAAGETVPKQPSPSGSNADDNGVAFSSSDRRLWLIYIYQSCVEGAGWGGVVCVEHNAEKFHSESTTSVHEIKRGSIDTVQRN</sequence>
<protein>
    <recommendedName>
        <fullName evidence="2">GAF domain-containing protein</fullName>
    </recommendedName>
</protein>
<feature type="region of interest" description="Disordered" evidence="1">
    <location>
        <begin position="333"/>
        <end position="360"/>
    </location>
</feature>
<evidence type="ECO:0000259" key="2">
    <source>
        <dbReference type="Pfam" id="PF01590"/>
    </source>
</evidence>
<dbReference type="Pfam" id="PF01590">
    <property type="entry name" value="GAF"/>
    <property type="match status" value="1"/>
</dbReference>
<dbReference type="PANTHER" id="PTHR43102:SF2">
    <property type="entry name" value="GAF DOMAIN-CONTAINING PROTEIN"/>
    <property type="match status" value="1"/>
</dbReference>
<dbReference type="EMBL" id="KI980420">
    <property type="protein sequence ID" value="EXK24124.1"/>
    <property type="molecule type" value="Genomic_DNA"/>
</dbReference>
<feature type="region of interest" description="Disordered" evidence="1">
    <location>
        <begin position="1"/>
        <end position="21"/>
    </location>
</feature>
<proteinExistence type="predicted"/>
<dbReference type="VEuPathDB" id="FungiDB:FOMG_19137"/>
<evidence type="ECO:0000256" key="1">
    <source>
        <dbReference type="SAM" id="MobiDB-lite"/>
    </source>
</evidence>
<accession>W9YX46</accession>
<dbReference type="SUPFAM" id="SSF55781">
    <property type="entry name" value="GAF domain-like"/>
    <property type="match status" value="1"/>
</dbReference>
<feature type="compositionally biased region" description="Polar residues" evidence="1">
    <location>
        <begin position="270"/>
        <end position="285"/>
    </location>
</feature>
<gene>
    <name evidence="3" type="ORF">FOMG_19137</name>
</gene>
<dbReference type="AlphaFoldDB" id="W9YX46"/>
<dbReference type="InterPro" id="IPR003018">
    <property type="entry name" value="GAF"/>
</dbReference>
<feature type="compositionally biased region" description="Polar residues" evidence="1">
    <location>
        <begin position="350"/>
        <end position="360"/>
    </location>
</feature>
<evidence type="ECO:0000313" key="3">
    <source>
        <dbReference type="EMBL" id="EXK24124.1"/>
    </source>
</evidence>